<evidence type="ECO:0000313" key="3">
    <source>
        <dbReference type="Proteomes" id="UP000230750"/>
    </source>
</evidence>
<organism evidence="2 3">
    <name type="scientific">Stichopus japonicus</name>
    <name type="common">Sea cucumber</name>
    <dbReference type="NCBI Taxonomy" id="307972"/>
    <lineage>
        <taxon>Eukaryota</taxon>
        <taxon>Metazoa</taxon>
        <taxon>Echinodermata</taxon>
        <taxon>Eleutherozoa</taxon>
        <taxon>Echinozoa</taxon>
        <taxon>Holothuroidea</taxon>
        <taxon>Aspidochirotacea</taxon>
        <taxon>Aspidochirotida</taxon>
        <taxon>Stichopodidae</taxon>
        <taxon>Apostichopus</taxon>
    </lineage>
</organism>
<feature type="compositionally biased region" description="Polar residues" evidence="1">
    <location>
        <begin position="233"/>
        <end position="242"/>
    </location>
</feature>
<comment type="caution">
    <text evidence="2">The sequence shown here is derived from an EMBL/GenBank/DDBJ whole genome shotgun (WGS) entry which is preliminary data.</text>
</comment>
<proteinExistence type="predicted"/>
<feature type="region of interest" description="Disordered" evidence="1">
    <location>
        <begin position="130"/>
        <end position="201"/>
    </location>
</feature>
<accession>A0A2G8JFR9</accession>
<evidence type="ECO:0000313" key="2">
    <source>
        <dbReference type="EMBL" id="PIK34604.1"/>
    </source>
</evidence>
<sequence>MPRYGAKTYGGKGHRKDDKNNQFDEVWAKSQGSKIAPPEFSPVKPSPVKAEESPARKSSRLTRNSSTEVKTPPDVDGSSRSRRTPVISAKNKSKSSASNLDDNKDSKGKKQATILNTLPKWRALLCKVPRKKNSAAISHHKRTGDKPVDSLVVKRKSRDLRTNGDLKAIPETSKSSDDNFDFEEPSDAKVGSQTESKTDLRAKKTLQVVGKKVAVDNKDEFEFDFDEGLADNASTKRSSSLVSEAGRPRNQAGIVKARSKELTGITRRIFNSPKKSPVKARSMQGRGQCLTTWKLMR</sequence>
<feature type="region of interest" description="Disordered" evidence="1">
    <location>
        <begin position="233"/>
        <end position="297"/>
    </location>
</feature>
<reference evidence="2 3" key="1">
    <citation type="journal article" date="2017" name="PLoS Biol.">
        <title>The sea cucumber genome provides insights into morphological evolution and visceral regeneration.</title>
        <authorList>
            <person name="Zhang X."/>
            <person name="Sun L."/>
            <person name="Yuan J."/>
            <person name="Sun Y."/>
            <person name="Gao Y."/>
            <person name="Zhang L."/>
            <person name="Li S."/>
            <person name="Dai H."/>
            <person name="Hamel J.F."/>
            <person name="Liu C."/>
            <person name="Yu Y."/>
            <person name="Liu S."/>
            <person name="Lin W."/>
            <person name="Guo K."/>
            <person name="Jin S."/>
            <person name="Xu P."/>
            <person name="Storey K.B."/>
            <person name="Huan P."/>
            <person name="Zhang T."/>
            <person name="Zhou Y."/>
            <person name="Zhang J."/>
            <person name="Lin C."/>
            <person name="Li X."/>
            <person name="Xing L."/>
            <person name="Huo D."/>
            <person name="Sun M."/>
            <person name="Wang L."/>
            <person name="Mercier A."/>
            <person name="Li F."/>
            <person name="Yang H."/>
            <person name="Xiang J."/>
        </authorList>
    </citation>
    <scope>NUCLEOTIDE SEQUENCE [LARGE SCALE GENOMIC DNA]</scope>
    <source>
        <strain evidence="2">Shaxun</strain>
        <tissue evidence="2">Muscle</tissue>
    </source>
</reference>
<feature type="region of interest" description="Disordered" evidence="1">
    <location>
        <begin position="1"/>
        <end position="114"/>
    </location>
</feature>
<name>A0A2G8JFR9_STIJA</name>
<protein>
    <submittedName>
        <fullName evidence="2">Uncharacterized protein</fullName>
    </submittedName>
</protein>
<dbReference type="EMBL" id="MRZV01002125">
    <property type="protein sequence ID" value="PIK34604.1"/>
    <property type="molecule type" value="Genomic_DNA"/>
</dbReference>
<dbReference type="Proteomes" id="UP000230750">
    <property type="component" value="Unassembled WGS sequence"/>
</dbReference>
<dbReference type="AlphaFoldDB" id="A0A2G8JFR9"/>
<keyword evidence="3" id="KW-1185">Reference proteome</keyword>
<gene>
    <name evidence="2" type="ORF">BSL78_28569</name>
</gene>
<feature type="compositionally biased region" description="Low complexity" evidence="1">
    <location>
        <begin position="88"/>
        <end position="100"/>
    </location>
</feature>
<feature type="compositionally biased region" description="Basic residues" evidence="1">
    <location>
        <begin position="130"/>
        <end position="143"/>
    </location>
</feature>
<evidence type="ECO:0000256" key="1">
    <source>
        <dbReference type="SAM" id="MobiDB-lite"/>
    </source>
</evidence>